<evidence type="ECO:0000259" key="2">
    <source>
        <dbReference type="PROSITE" id="PS50222"/>
    </source>
</evidence>
<dbReference type="PROSITE" id="PS50222">
    <property type="entry name" value="EF_HAND_2"/>
    <property type="match status" value="2"/>
</dbReference>
<feature type="domain" description="EF-hand" evidence="2">
    <location>
        <begin position="16"/>
        <end position="51"/>
    </location>
</feature>
<reference evidence="3" key="1">
    <citation type="submission" date="2005-04" db="EMBL/GenBank/DDBJ databases">
        <title>The 3' untranslated region of mRNAs from the ciliate Nyctotherus ovalis.</title>
        <authorList>
            <person name="Destables E."/>
            <person name="Thomas N.A."/>
            <person name="Boxma B."/>
            <person name="van Alen T.A."/>
            <person name="van der Staay G.W."/>
            <person name="Hackstein J.H."/>
            <person name="McEwan N.R."/>
        </authorList>
    </citation>
    <scope>NUCLEOTIDE SEQUENCE</scope>
</reference>
<dbReference type="PROSITE" id="PS00018">
    <property type="entry name" value="EF_HAND_1"/>
    <property type="match status" value="2"/>
</dbReference>
<accession>Q1RQC7</accession>
<name>Q1RQC7_NYCOV</name>
<dbReference type="Gene3D" id="1.10.238.10">
    <property type="entry name" value="EF-hand"/>
    <property type="match status" value="1"/>
</dbReference>
<dbReference type="Pfam" id="PF13499">
    <property type="entry name" value="EF-hand_7"/>
    <property type="match status" value="1"/>
</dbReference>
<proteinExistence type="evidence at transcript level"/>
<feature type="domain" description="EF-hand" evidence="2">
    <location>
        <begin position="58"/>
        <end position="93"/>
    </location>
</feature>
<sequence>GRGFNQNPTMEKVQAEVRTFVKHLVAKMDKSGDKQLDFKEVKPGLEKFLVEAGYPDKIDDKLLQQMFDAIDTDKSKTLNEEELYQFCMKVIEEVIKHHK</sequence>
<keyword evidence="1" id="KW-0106">Calcium</keyword>
<dbReference type="SUPFAM" id="SSF47473">
    <property type="entry name" value="EF-hand"/>
    <property type="match status" value="1"/>
</dbReference>
<dbReference type="InterPro" id="IPR002048">
    <property type="entry name" value="EF_hand_dom"/>
</dbReference>
<dbReference type="InterPro" id="IPR018247">
    <property type="entry name" value="EF_Hand_1_Ca_BS"/>
</dbReference>
<evidence type="ECO:0000256" key="1">
    <source>
        <dbReference type="ARBA" id="ARBA00022837"/>
    </source>
</evidence>
<organism evidence="3">
    <name type="scientific">Nyctotherus ovalis</name>
    <name type="common">Ciliate protozoan</name>
    <dbReference type="NCBI Taxonomy" id="70075"/>
    <lineage>
        <taxon>Eukaryota</taxon>
        <taxon>Sar</taxon>
        <taxon>Alveolata</taxon>
        <taxon>Ciliophora</taxon>
        <taxon>Intramacronucleata</taxon>
        <taxon>Armophorea</taxon>
        <taxon>Clevelandellida</taxon>
        <taxon>Nyctotheridae</taxon>
        <taxon>Nyctotherus</taxon>
    </lineage>
</organism>
<dbReference type="GO" id="GO:0005509">
    <property type="term" value="F:calcium ion binding"/>
    <property type="evidence" value="ECO:0007669"/>
    <property type="project" value="InterPro"/>
</dbReference>
<feature type="non-terminal residue" evidence="3">
    <location>
        <position position="1"/>
    </location>
</feature>
<protein>
    <submittedName>
        <fullName evidence="3">Hypothetical 09</fullName>
    </submittedName>
</protein>
<dbReference type="SMART" id="SM00054">
    <property type="entry name" value="EFh"/>
    <property type="match status" value="2"/>
</dbReference>
<dbReference type="AlphaFoldDB" id="Q1RQC7"/>
<dbReference type="EMBL" id="AJ965644">
    <property type="protein sequence ID" value="CAI84503.1"/>
    <property type="molecule type" value="mRNA"/>
</dbReference>
<dbReference type="InterPro" id="IPR011992">
    <property type="entry name" value="EF-hand-dom_pair"/>
</dbReference>
<evidence type="ECO:0000313" key="3">
    <source>
        <dbReference type="EMBL" id="CAI84503.1"/>
    </source>
</evidence>